<dbReference type="VEuPathDB" id="FungiDB:YALI1_F35003g"/>
<dbReference type="InterPro" id="IPR051248">
    <property type="entry name" value="UPF0507/Ank_repeat_27"/>
</dbReference>
<feature type="domain" description="VPS9" evidence="3">
    <location>
        <begin position="393"/>
        <end position="526"/>
    </location>
</feature>
<dbReference type="GO" id="GO:0005886">
    <property type="term" value="C:plasma membrane"/>
    <property type="evidence" value="ECO:0007669"/>
    <property type="project" value="TreeGrafter"/>
</dbReference>
<dbReference type="GO" id="GO:0005085">
    <property type="term" value="F:guanyl-nucleotide exchange factor activity"/>
    <property type="evidence" value="ECO:0007669"/>
    <property type="project" value="TreeGrafter"/>
</dbReference>
<dbReference type="Proteomes" id="UP000182444">
    <property type="component" value="Chromosome 1F"/>
</dbReference>
<feature type="compositionally biased region" description="Polar residues" evidence="2">
    <location>
        <begin position="681"/>
        <end position="708"/>
    </location>
</feature>
<sequence>MCLHESATFKNNTWLPGTLHFHVQSRSIALYFSLFFKQPKPQQLYHKVKCVLHSTAHPSILTCGKNQHYLYSMSEFSESLLSRTTKRGMVRMDDNDDDSGSSALLSAHTTGTEGTEEDKGETRPTEDDKSVDKVPTTSEEQHSNEEDPSTQGLDATQLPLPLLRHTQEFLTSLLERKYATPLKPDEISDLFHKFYARFHEKATQYCAQAALERTKDQQMETFQEMAARKKQREARDVQVGVYDQLAEDLVCDSVYDKLFIMSSTISSDKAHNSFLRDRIRALSEVGVGMDNLELKMSGVTPDNEVEDRKREEIKDQIKEEEPEKDTENSEGDKDTADFDVDGKETDSKVDGFTTTKDENKNTTDIPETENKKETPETQKDGTSKSDKSEKPKNGKHEKPDSSNKKHKRPNISESEFKQMLRPAGDILLEMNNSHTPREKLEKLVQAQQNIVETLTSIVAASTNADSMLPALIYTLVNERTPNLWANLMFIKRFRRSSGLQGESLYCLTNFEAAITFLESVLPHEIGIDLDNVAPNIDISALVQPWQVPRRHSIASGNNTPTRPTNAARRTSVMNTVEYAQSAVSNVADNGIRVTLGGTLETSYKFLMGKFSSQPQQQTLEEVRKATGLEAEQQSQHSNNSSASSTHSAELNLADAAASGRNRGNSTSNSILRSLGNRKRSSTAGSQNSLQSVASNTSGRLSTSGNVPRSISMDHLATEEDAEQPTSLSGRLGGVIRNFRSSTPNHSTRSPNSGSPIREARGTSISSTSETEFMPKMMPHIAPPLQNVVGATSSTELTLGDVDAMFHDYKRLVQHLNEIGAFKDKDTH</sequence>
<accession>A0A1D8NQ79</accession>
<proteinExistence type="inferred from homology"/>
<dbReference type="GO" id="GO:0045022">
    <property type="term" value="P:early endosome to late endosome transport"/>
    <property type="evidence" value="ECO:0007669"/>
    <property type="project" value="TreeGrafter"/>
</dbReference>
<dbReference type="EMBL" id="CP017558">
    <property type="protein sequence ID" value="AOW07790.1"/>
    <property type="molecule type" value="Genomic_DNA"/>
</dbReference>
<feature type="compositionally biased region" description="Basic and acidic residues" evidence="2">
    <location>
        <begin position="120"/>
        <end position="132"/>
    </location>
</feature>
<feature type="compositionally biased region" description="Basic and acidic residues" evidence="2">
    <location>
        <begin position="306"/>
        <end position="361"/>
    </location>
</feature>
<dbReference type="GO" id="GO:0005769">
    <property type="term" value="C:early endosome"/>
    <property type="evidence" value="ECO:0007669"/>
    <property type="project" value="TreeGrafter"/>
</dbReference>
<dbReference type="InterPro" id="IPR003123">
    <property type="entry name" value="VPS9"/>
</dbReference>
<dbReference type="SMART" id="SM00167">
    <property type="entry name" value="VPS9"/>
    <property type="match status" value="1"/>
</dbReference>
<name>A0A1D8NQ79_YARLL</name>
<evidence type="ECO:0000313" key="4">
    <source>
        <dbReference type="EMBL" id="AOW07790.1"/>
    </source>
</evidence>
<dbReference type="GeneID" id="2908706"/>
<dbReference type="SUPFAM" id="SSF109993">
    <property type="entry name" value="VPS9 domain"/>
    <property type="match status" value="1"/>
</dbReference>
<reference evidence="4 5" key="1">
    <citation type="journal article" date="2016" name="PLoS ONE">
        <title>Sequence Assembly of Yarrowia lipolytica Strain W29/CLIB89 Shows Transposable Element Diversity.</title>
        <authorList>
            <person name="Magnan C."/>
            <person name="Yu J."/>
            <person name="Chang I."/>
            <person name="Jahn E."/>
            <person name="Kanomata Y."/>
            <person name="Wu J."/>
            <person name="Zeller M."/>
            <person name="Oakes M."/>
            <person name="Baldi P."/>
            <person name="Sandmeyer S."/>
        </authorList>
    </citation>
    <scope>NUCLEOTIDE SEQUENCE [LARGE SCALE GENOMIC DNA]</scope>
    <source>
        <strain evidence="5">CLIB89(W29)</strain>
    </source>
</reference>
<feature type="compositionally biased region" description="Low complexity" evidence="2">
    <location>
        <begin position="100"/>
        <end position="113"/>
    </location>
</feature>
<feature type="compositionally biased region" description="Low complexity" evidence="2">
    <location>
        <begin position="629"/>
        <end position="649"/>
    </location>
</feature>
<gene>
    <name evidence="4" type="ORF">YALI1_F35003g</name>
</gene>
<feature type="region of interest" description="Disordered" evidence="2">
    <location>
        <begin position="627"/>
        <end position="767"/>
    </location>
</feature>
<comment type="similarity">
    <text evidence="1">Belongs to the UPF0507 family.</text>
</comment>
<dbReference type="RefSeq" id="XP_505954.2">
    <property type="nucleotide sequence ID" value="XM_505954.3"/>
</dbReference>
<feature type="compositionally biased region" description="Basic and acidic residues" evidence="2">
    <location>
        <begin position="368"/>
        <end position="403"/>
    </location>
</feature>
<dbReference type="eggNOG" id="KOG2319">
    <property type="taxonomic scope" value="Eukaryota"/>
</dbReference>
<dbReference type="VEuPathDB" id="FungiDB:YALI0_F27599g"/>
<feature type="compositionally biased region" description="Low complexity" evidence="2">
    <location>
        <begin position="658"/>
        <end position="669"/>
    </location>
</feature>
<dbReference type="PANTHER" id="PTHR24170:SF1">
    <property type="entry name" value="DOMAIN PROTEIN, PUTATIVE (AFU_ORTHOLOGUE AFUA_1G09870)-RELATED"/>
    <property type="match status" value="1"/>
</dbReference>
<dbReference type="GO" id="GO:0000149">
    <property type="term" value="F:SNARE binding"/>
    <property type="evidence" value="ECO:0007669"/>
    <property type="project" value="TreeGrafter"/>
</dbReference>
<protein>
    <recommendedName>
        <fullName evidence="3">VPS9 domain-containing protein</fullName>
    </recommendedName>
</protein>
<dbReference type="GO" id="GO:0005770">
    <property type="term" value="C:late endosome"/>
    <property type="evidence" value="ECO:0007669"/>
    <property type="project" value="TreeGrafter"/>
</dbReference>
<evidence type="ECO:0000259" key="3">
    <source>
        <dbReference type="PROSITE" id="PS51205"/>
    </source>
</evidence>
<dbReference type="GO" id="GO:0030133">
    <property type="term" value="C:transport vesicle"/>
    <property type="evidence" value="ECO:0007669"/>
    <property type="project" value="TreeGrafter"/>
</dbReference>
<dbReference type="Gene3D" id="1.20.1050.80">
    <property type="entry name" value="VPS9 domain"/>
    <property type="match status" value="1"/>
</dbReference>
<feature type="compositionally biased region" description="Polar residues" evidence="2">
    <location>
        <begin position="738"/>
        <end position="754"/>
    </location>
</feature>
<dbReference type="PROSITE" id="PS51205">
    <property type="entry name" value="VPS9"/>
    <property type="match status" value="1"/>
</dbReference>
<evidence type="ECO:0000256" key="1">
    <source>
        <dbReference type="ARBA" id="ARBA00007428"/>
    </source>
</evidence>
<feature type="region of interest" description="Disordered" evidence="2">
    <location>
        <begin position="90"/>
        <end position="154"/>
    </location>
</feature>
<feature type="region of interest" description="Disordered" evidence="2">
    <location>
        <begin position="293"/>
        <end position="418"/>
    </location>
</feature>
<dbReference type="KEGG" id="yli:2908706"/>
<dbReference type="Pfam" id="PF02204">
    <property type="entry name" value="VPS9"/>
    <property type="match status" value="1"/>
</dbReference>
<dbReference type="GO" id="GO:0097422">
    <property type="term" value="C:tubular endosome"/>
    <property type="evidence" value="ECO:0007669"/>
    <property type="project" value="TreeGrafter"/>
</dbReference>
<dbReference type="PANTHER" id="PTHR24170">
    <property type="entry name" value="ANKYRIN REPEAT DOMAIN-CONTAINING PROTEIN 27"/>
    <property type="match status" value="1"/>
</dbReference>
<evidence type="ECO:0000256" key="2">
    <source>
        <dbReference type="SAM" id="MobiDB-lite"/>
    </source>
</evidence>
<evidence type="ECO:0000313" key="5">
    <source>
        <dbReference type="Proteomes" id="UP000182444"/>
    </source>
</evidence>
<organism evidence="4 5">
    <name type="scientific">Yarrowia lipolytica</name>
    <name type="common">Candida lipolytica</name>
    <dbReference type="NCBI Taxonomy" id="4952"/>
    <lineage>
        <taxon>Eukaryota</taxon>
        <taxon>Fungi</taxon>
        <taxon>Dikarya</taxon>
        <taxon>Ascomycota</taxon>
        <taxon>Saccharomycotina</taxon>
        <taxon>Dipodascomycetes</taxon>
        <taxon>Dipodascales</taxon>
        <taxon>Dipodascales incertae sedis</taxon>
        <taxon>Yarrowia</taxon>
    </lineage>
</organism>
<dbReference type="InterPro" id="IPR037191">
    <property type="entry name" value="VPS9_dom_sf"/>
</dbReference>
<dbReference type="AlphaFoldDB" id="A0A1D8NQ79"/>